<dbReference type="Pfam" id="PF16320">
    <property type="entry name" value="Ribosomal_L12_N"/>
    <property type="match status" value="1"/>
</dbReference>
<dbReference type="InterPro" id="IPR036235">
    <property type="entry name" value="Ribosomal_bL12_oligo_N_sf"/>
</dbReference>
<dbReference type="EMBL" id="HACG01005361">
    <property type="protein sequence ID" value="CEK52226.1"/>
    <property type="molecule type" value="Transcribed_RNA"/>
</dbReference>
<dbReference type="InterPro" id="IPR000206">
    <property type="entry name" value="Ribosomal_bL12"/>
</dbReference>
<feature type="domain" description="Large ribosomal subunit protein bL12 oligomerization" evidence="5">
    <location>
        <begin position="62"/>
        <end position="105"/>
    </location>
</feature>
<organism evidence="6">
    <name type="scientific">Arion vulgaris</name>
    <dbReference type="NCBI Taxonomy" id="1028688"/>
    <lineage>
        <taxon>Eukaryota</taxon>
        <taxon>Metazoa</taxon>
        <taxon>Spiralia</taxon>
        <taxon>Lophotrochozoa</taxon>
        <taxon>Mollusca</taxon>
        <taxon>Gastropoda</taxon>
        <taxon>Heterobranchia</taxon>
        <taxon>Euthyneura</taxon>
        <taxon>Panpulmonata</taxon>
        <taxon>Eupulmonata</taxon>
        <taxon>Stylommatophora</taxon>
        <taxon>Helicina</taxon>
        <taxon>Arionoidea</taxon>
        <taxon>Arionidae</taxon>
        <taxon>Arion</taxon>
    </lineage>
</organism>
<dbReference type="GO" id="GO:0006412">
    <property type="term" value="P:translation"/>
    <property type="evidence" value="ECO:0007669"/>
    <property type="project" value="InterPro"/>
</dbReference>
<dbReference type="InterPro" id="IPR014719">
    <property type="entry name" value="Ribosomal_bL12_C/ClpS-like"/>
</dbReference>
<dbReference type="InterPro" id="IPR008932">
    <property type="entry name" value="Ribosomal_bL12_oligo"/>
</dbReference>
<sequence>MHAATKFISSTKCLIYYRRNFLSLLSKCATVNQHQSHGYSSLSSDILPPPTSNISQKAYPPKIEKLVDDISHLTLIEVADLNELLKRTLNIKDAPMMAMSATSVAAVKEDEEEAAPKREKVNFTVRIQSFDVGKKVQLIKEIKNLMEGFNLVQAKKFVESAPQIVKADITKEEAEALKTALAAVGAEVVIE</sequence>
<dbReference type="Gene3D" id="3.30.1390.10">
    <property type="match status" value="1"/>
</dbReference>
<dbReference type="GO" id="GO:0003729">
    <property type="term" value="F:mRNA binding"/>
    <property type="evidence" value="ECO:0007669"/>
    <property type="project" value="TreeGrafter"/>
</dbReference>
<gene>
    <name evidence="6" type="primary">ORF15965</name>
</gene>
<feature type="domain" description="Large ribosomal subunit protein bL12 C-terminal" evidence="4">
    <location>
        <begin position="123"/>
        <end position="190"/>
    </location>
</feature>
<name>A0A0B6Y8Q8_9EUPU</name>
<evidence type="ECO:0000256" key="1">
    <source>
        <dbReference type="ARBA" id="ARBA00007197"/>
    </source>
</evidence>
<evidence type="ECO:0000259" key="5">
    <source>
        <dbReference type="Pfam" id="PF16320"/>
    </source>
</evidence>
<accession>A0A0B6Y8Q8</accession>
<evidence type="ECO:0008006" key="7">
    <source>
        <dbReference type="Google" id="ProtNLM"/>
    </source>
</evidence>
<comment type="similarity">
    <text evidence="1">Belongs to the bacterial ribosomal protein bL12 family.</text>
</comment>
<dbReference type="GO" id="GO:0003735">
    <property type="term" value="F:structural constituent of ribosome"/>
    <property type="evidence" value="ECO:0007669"/>
    <property type="project" value="InterPro"/>
</dbReference>
<evidence type="ECO:0000313" key="6">
    <source>
        <dbReference type="EMBL" id="CEK52226.1"/>
    </source>
</evidence>
<dbReference type="PANTHER" id="PTHR45987">
    <property type="entry name" value="39S RIBOSOMAL PROTEIN L12"/>
    <property type="match status" value="1"/>
</dbReference>
<evidence type="ECO:0000259" key="4">
    <source>
        <dbReference type="Pfam" id="PF00542"/>
    </source>
</evidence>
<dbReference type="FunFam" id="3.30.1390.10:FF:000001">
    <property type="entry name" value="50S ribosomal protein L7/L12"/>
    <property type="match status" value="1"/>
</dbReference>
<dbReference type="InterPro" id="IPR013823">
    <property type="entry name" value="Ribosomal_bL12_C"/>
</dbReference>
<protein>
    <recommendedName>
        <fullName evidence="7">Ribosomal protein L7/L12 C-terminal domain-containing protein</fullName>
    </recommendedName>
</protein>
<evidence type="ECO:0000256" key="2">
    <source>
        <dbReference type="ARBA" id="ARBA00022980"/>
    </source>
</evidence>
<evidence type="ECO:0000256" key="3">
    <source>
        <dbReference type="ARBA" id="ARBA00023274"/>
    </source>
</evidence>
<dbReference type="SUPFAM" id="SSF48300">
    <property type="entry name" value="Ribosomal protein L7/12, oligomerisation (N-terminal) domain"/>
    <property type="match status" value="1"/>
</dbReference>
<dbReference type="Pfam" id="PF00542">
    <property type="entry name" value="Ribosomal_L12"/>
    <property type="match status" value="1"/>
</dbReference>
<dbReference type="SUPFAM" id="SSF54736">
    <property type="entry name" value="ClpS-like"/>
    <property type="match status" value="1"/>
</dbReference>
<proteinExistence type="inferred from homology"/>
<keyword evidence="3" id="KW-0687">Ribonucleoprotein</keyword>
<dbReference type="Gene3D" id="1.20.5.710">
    <property type="entry name" value="Single helix bin"/>
    <property type="match status" value="1"/>
</dbReference>
<reference evidence="6" key="1">
    <citation type="submission" date="2014-12" db="EMBL/GenBank/DDBJ databases">
        <title>Insight into the proteome of Arion vulgaris.</title>
        <authorList>
            <person name="Aradska J."/>
            <person name="Bulat T."/>
            <person name="Smidak R."/>
            <person name="Sarate P."/>
            <person name="Gangsoo J."/>
            <person name="Sialana F."/>
            <person name="Bilban M."/>
            <person name="Lubec G."/>
        </authorList>
    </citation>
    <scope>NUCLEOTIDE SEQUENCE</scope>
    <source>
        <tissue evidence="6">Skin</tissue>
    </source>
</reference>
<dbReference type="GO" id="GO:0005762">
    <property type="term" value="C:mitochondrial large ribosomal subunit"/>
    <property type="evidence" value="ECO:0007669"/>
    <property type="project" value="TreeGrafter"/>
</dbReference>
<keyword evidence="2" id="KW-0689">Ribosomal protein</keyword>
<dbReference type="PANTHER" id="PTHR45987:SF4">
    <property type="entry name" value="LARGE RIBOSOMAL SUBUNIT PROTEIN BL12M"/>
    <property type="match status" value="1"/>
</dbReference>
<dbReference type="AlphaFoldDB" id="A0A0B6Y8Q8"/>